<dbReference type="EMBL" id="SMRU01000003">
    <property type="protein sequence ID" value="TDG01137.1"/>
    <property type="molecule type" value="Genomic_DNA"/>
</dbReference>
<comment type="caution">
    <text evidence="2">The sequence shown here is derived from an EMBL/GenBank/DDBJ whole genome shotgun (WGS) entry which is preliminary data.</text>
</comment>
<name>A0A4R5KZ34_9MICC</name>
<sequence>MNRSILGIIGISAVLATGVTACGASGNSTAAGASESAAPIVLSQTPTPTPTPTQAKKYTSDELAGLLGQLHDSKGAKLSVLSSADLSGTVDQTKSILSSIAVEPAECGAMAAAGMAQSVAGASMALGTSTDTASGTATTISLMSGLDAGFLQQSVAQTTQLDRCASMSMTVSGVRVDVAISKVDGVGSVPDTVAYRTDTTFPGGRKQSVITAQAVKGAVRISSIATVGSSEQDAVSRAGALLDQADALVK</sequence>
<evidence type="ECO:0000313" key="2">
    <source>
        <dbReference type="EMBL" id="TDG01137.1"/>
    </source>
</evidence>
<dbReference type="AlphaFoldDB" id="A0A4R5KZ34"/>
<evidence type="ECO:0000256" key="1">
    <source>
        <dbReference type="SAM" id="SignalP"/>
    </source>
</evidence>
<reference evidence="2 3" key="1">
    <citation type="submission" date="2019-03" db="EMBL/GenBank/DDBJ databases">
        <title>Whole genome sequence of Arthrobacter sp JH1-1.</title>
        <authorList>
            <person name="Trinh H.N."/>
        </authorList>
    </citation>
    <scope>NUCLEOTIDE SEQUENCE [LARGE SCALE GENOMIC DNA]</scope>
    <source>
        <strain evidence="2 3">JH1-1</strain>
    </source>
</reference>
<keyword evidence="3" id="KW-1185">Reference proteome</keyword>
<keyword evidence="1" id="KW-0732">Signal</keyword>
<accession>A0A4R5KZ34</accession>
<organism evidence="2 3">
    <name type="scientific">Arthrobacter terricola</name>
    <dbReference type="NCBI Taxonomy" id="2547396"/>
    <lineage>
        <taxon>Bacteria</taxon>
        <taxon>Bacillati</taxon>
        <taxon>Actinomycetota</taxon>
        <taxon>Actinomycetes</taxon>
        <taxon>Micrococcales</taxon>
        <taxon>Micrococcaceae</taxon>
        <taxon>Arthrobacter</taxon>
    </lineage>
</organism>
<dbReference type="OrthoDB" id="4954052at2"/>
<evidence type="ECO:0000313" key="3">
    <source>
        <dbReference type="Proteomes" id="UP000295511"/>
    </source>
</evidence>
<gene>
    <name evidence="2" type="ORF">E1809_03695</name>
</gene>
<feature type="signal peptide" evidence="1">
    <location>
        <begin position="1"/>
        <end position="30"/>
    </location>
</feature>
<dbReference type="Proteomes" id="UP000295511">
    <property type="component" value="Unassembled WGS sequence"/>
</dbReference>
<dbReference type="PROSITE" id="PS51257">
    <property type="entry name" value="PROKAR_LIPOPROTEIN"/>
    <property type="match status" value="1"/>
</dbReference>
<protein>
    <recommendedName>
        <fullName evidence="4">PknH-like extracellular domain-containing protein</fullName>
    </recommendedName>
</protein>
<proteinExistence type="predicted"/>
<evidence type="ECO:0008006" key="4">
    <source>
        <dbReference type="Google" id="ProtNLM"/>
    </source>
</evidence>
<dbReference type="RefSeq" id="WP_133202878.1">
    <property type="nucleotide sequence ID" value="NZ_SMRU01000003.1"/>
</dbReference>
<feature type="chain" id="PRO_5039048873" description="PknH-like extracellular domain-containing protein" evidence="1">
    <location>
        <begin position="31"/>
        <end position="250"/>
    </location>
</feature>